<dbReference type="Proteomes" id="UP001168883">
    <property type="component" value="Unassembled WGS sequence"/>
</dbReference>
<dbReference type="RefSeq" id="WP_161782267.1">
    <property type="nucleotide sequence ID" value="NZ_JARLKN010000093.1"/>
</dbReference>
<reference evidence="1" key="1">
    <citation type="submission" date="2023-07" db="EMBL/GenBank/DDBJ databases">
        <authorList>
            <person name="Aktuganov G."/>
            <person name="Boyko T."/>
            <person name="Delegan Y."/>
            <person name="Galimzianova N."/>
            <person name="Gilvanova E."/>
            <person name="Korobov V."/>
            <person name="Kuzmina L."/>
            <person name="Melentiev A."/>
            <person name="Milman P."/>
            <person name="Ryabova A."/>
            <person name="Stupak E."/>
            <person name="Yasakov T."/>
            <person name="Zharikova N."/>
            <person name="Zhurenko E."/>
        </authorList>
    </citation>
    <scope>NUCLEOTIDE SEQUENCE</scope>
    <source>
        <strain evidence="1">IB-739</strain>
    </source>
</reference>
<evidence type="ECO:0000313" key="2">
    <source>
        <dbReference type="Proteomes" id="UP001168883"/>
    </source>
</evidence>
<protein>
    <submittedName>
        <fullName evidence="1">Uncharacterized protein</fullName>
    </submittedName>
</protein>
<accession>A0ABT8V4M4</accession>
<comment type="caution">
    <text evidence="1">The sequence shown here is derived from an EMBL/GenBank/DDBJ whole genome shotgun (WGS) entry which is preliminary data.</text>
</comment>
<gene>
    <name evidence="1" type="ORF">Q3C12_05070</name>
</gene>
<organism evidence="1 2">
    <name type="scientific">Paenibacillus ehimensis</name>
    <dbReference type="NCBI Taxonomy" id="79264"/>
    <lineage>
        <taxon>Bacteria</taxon>
        <taxon>Bacillati</taxon>
        <taxon>Bacillota</taxon>
        <taxon>Bacilli</taxon>
        <taxon>Bacillales</taxon>
        <taxon>Paenibacillaceae</taxon>
        <taxon>Paenibacillus</taxon>
    </lineage>
</organism>
<name>A0ABT8V4M4_9BACL</name>
<evidence type="ECO:0000313" key="1">
    <source>
        <dbReference type="EMBL" id="MDO3676365.1"/>
    </source>
</evidence>
<sequence>MDIVKFTVDPHSEEEREALLKEVREHGALSGAEKEQLTKELKELQFDAAP</sequence>
<keyword evidence="2" id="KW-1185">Reference proteome</keyword>
<dbReference type="EMBL" id="JAUMKJ010000005">
    <property type="protein sequence ID" value="MDO3676365.1"/>
    <property type="molecule type" value="Genomic_DNA"/>
</dbReference>
<proteinExistence type="predicted"/>